<feature type="domain" description="NADH:ubiquinone oxidoreductase intermediate-associated protein 30" evidence="2">
    <location>
        <begin position="52"/>
        <end position="188"/>
    </location>
</feature>
<dbReference type="InterPro" id="IPR013857">
    <property type="entry name" value="NADH-UbQ_OxRdtase-assoc_prot30"/>
</dbReference>
<sequence>MNILSNVFLGTTRSLMLVSLLAFASAATANNLTPLVDDFSDEINNRLSQPRQFINDTVAGGNTTVQQMVSDGIIRVKGDIVPPRGQPGWASSVLPLAAVGINYDASQYQGVRLLVKLNKGNLTLSANSNEITNFDFHSAPVVVTSDGEFHEVKVAFASMKRGWSEQTALNTATLNSLSVIAYSLQPAGFDFELREVSFY</sequence>
<evidence type="ECO:0000256" key="1">
    <source>
        <dbReference type="SAM" id="SignalP"/>
    </source>
</evidence>
<dbReference type="Proteomes" id="UP000219353">
    <property type="component" value="Unassembled WGS sequence"/>
</dbReference>
<feature type="signal peptide" evidence="1">
    <location>
        <begin position="1"/>
        <end position="29"/>
    </location>
</feature>
<dbReference type="RefSeq" id="WP_212682381.1">
    <property type="nucleotide sequence ID" value="NZ_OBEB01000003.1"/>
</dbReference>
<evidence type="ECO:0000313" key="3">
    <source>
        <dbReference type="EMBL" id="SNY51265.1"/>
    </source>
</evidence>
<dbReference type="SUPFAM" id="SSF49785">
    <property type="entry name" value="Galactose-binding domain-like"/>
    <property type="match status" value="1"/>
</dbReference>
<dbReference type="EMBL" id="OBEB01000003">
    <property type="protein sequence ID" value="SNY51265.1"/>
    <property type="molecule type" value="Genomic_DNA"/>
</dbReference>
<evidence type="ECO:0000313" key="4">
    <source>
        <dbReference type="Proteomes" id="UP000219353"/>
    </source>
</evidence>
<organism evidence="3 4">
    <name type="scientific">Arsukibacterium tuosuense</name>
    <dbReference type="NCBI Taxonomy" id="1323745"/>
    <lineage>
        <taxon>Bacteria</taxon>
        <taxon>Pseudomonadati</taxon>
        <taxon>Pseudomonadota</taxon>
        <taxon>Gammaproteobacteria</taxon>
        <taxon>Chromatiales</taxon>
        <taxon>Chromatiaceae</taxon>
        <taxon>Arsukibacterium</taxon>
    </lineage>
</organism>
<gene>
    <name evidence="3" type="ORF">SAMN06297280_1800</name>
</gene>
<evidence type="ECO:0000259" key="2">
    <source>
        <dbReference type="Pfam" id="PF08547"/>
    </source>
</evidence>
<protein>
    <submittedName>
        <fullName evidence="3">Complex I intermediate-associated protein 30 (CIA30)</fullName>
    </submittedName>
</protein>
<name>A0A285ITB9_9GAMM</name>
<reference evidence="4" key="1">
    <citation type="submission" date="2017-09" db="EMBL/GenBank/DDBJ databases">
        <authorList>
            <person name="Varghese N."/>
            <person name="Submissions S."/>
        </authorList>
    </citation>
    <scope>NUCLEOTIDE SEQUENCE [LARGE SCALE GENOMIC DNA]</scope>
    <source>
        <strain evidence="4">CGMCC 1.12461</strain>
    </source>
</reference>
<dbReference type="AlphaFoldDB" id="A0A285ITB9"/>
<dbReference type="Pfam" id="PF08547">
    <property type="entry name" value="CIA30"/>
    <property type="match status" value="1"/>
</dbReference>
<proteinExistence type="predicted"/>
<feature type="chain" id="PRO_5012538107" evidence="1">
    <location>
        <begin position="30"/>
        <end position="199"/>
    </location>
</feature>
<keyword evidence="1" id="KW-0732">Signal</keyword>
<dbReference type="InterPro" id="IPR008979">
    <property type="entry name" value="Galactose-bd-like_sf"/>
</dbReference>
<accession>A0A285ITB9</accession>
<keyword evidence="4" id="KW-1185">Reference proteome</keyword>